<accession>A0A517TC86</accession>
<dbReference type="EMBL" id="CP036316">
    <property type="protein sequence ID" value="QDT65984.1"/>
    <property type="molecule type" value="Genomic_DNA"/>
</dbReference>
<name>A0A517TC86_9PLAN</name>
<proteinExistence type="predicted"/>
<organism evidence="1 2">
    <name type="scientific">Calycomorphotria hydatis</name>
    <dbReference type="NCBI Taxonomy" id="2528027"/>
    <lineage>
        <taxon>Bacteria</taxon>
        <taxon>Pseudomonadati</taxon>
        <taxon>Planctomycetota</taxon>
        <taxon>Planctomycetia</taxon>
        <taxon>Planctomycetales</taxon>
        <taxon>Planctomycetaceae</taxon>
        <taxon>Calycomorphotria</taxon>
    </lineage>
</organism>
<sequence precursor="true">MNRSVLFLTAIVVLLVSSIFYAELSADPPAAPHSGRYDVISTDGSNLIVTDEATNTLYFYVIDEGAKIGDDLKLRGSINLNEVGQESIRPMLREAKGAAVE</sequence>
<evidence type="ECO:0000313" key="1">
    <source>
        <dbReference type="EMBL" id="QDT65984.1"/>
    </source>
</evidence>
<dbReference type="AlphaFoldDB" id="A0A517TC86"/>
<protein>
    <submittedName>
        <fullName evidence="1">Uncharacterized protein</fullName>
    </submittedName>
</protein>
<dbReference type="Proteomes" id="UP000319976">
    <property type="component" value="Chromosome"/>
</dbReference>
<gene>
    <name evidence="1" type="ORF">V22_32480</name>
</gene>
<keyword evidence="2" id="KW-1185">Reference proteome</keyword>
<reference evidence="1 2" key="1">
    <citation type="submission" date="2019-02" db="EMBL/GenBank/DDBJ databases">
        <title>Deep-cultivation of Planctomycetes and their phenomic and genomic characterization uncovers novel biology.</title>
        <authorList>
            <person name="Wiegand S."/>
            <person name="Jogler M."/>
            <person name="Boedeker C."/>
            <person name="Pinto D."/>
            <person name="Vollmers J."/>
            <person name="Rivas-Marin E."/>
            <person name="Kohn T."/>
            <person name="Peeters S.H."/>
            <person name="Heuer A."/>
            <person name="Rast P."/>
            <person name="Oberbeckmann S."/>
            <person name="Bunk B."/>
            <person name="Jeske O."/>
            <person name="Meyerdierks A."/>
            <person name="Storesund J.E."/>
            <person name="Kallscheuer N."/>
            <person name="Luecker S."/>
            <person name="Lage O.M."/>
            <person name="Pohl T."/>
            <person name="Merkel B.J."/>
            <person name="Hornburger P."/>
            <person name="Mueller R.-W."/>
            <person name="Bruemmer F."/>
            <person name="Labrenz M."/>
            <person name="Spormann A.M."/>
            <person name="Op den Camp H."/>
            <person name="Overmann J."/>
            <person name="Amann R."/>
            <person name="Jetten M.S.M."/>
            <person name="Mascher T."/>
            <person name="Medema M.H."/>
            <person name="Devos D.P."/>
            <person name="Kaster A.-K."/>
            <person name="Ovreas L."/>
            <person name="Rohde M."/>
            <person name="Galperin M.Y."/>
            <person name="Jogler C."/>
        </authorList>
    </citation>
    <scope>NUCLEOTIDE SEQUENCE [LARGE SCALE GENOMIC DNA]</scope>
    <source>
        <strain evidence="1 2">V22</strain>
    </source>
</reference>
<dbReference type="KEGG" id="chya:V22_32480"/>
<dbReference type="RefSeq" id="WP_145264714.1">
    <property type="nucleotide sequence ID" value="NZ_CP036316.1"/>
</dbReference>
<evidence type="ECO:0000313" key="2">
    <source>
        <dbReference type="Proteomes" id="UP000319976"/>
    </source>
</evidence>